<evidence type="ECO:0008006" key="4">
    <source>
        <dbReference type="Google" id="ProtNLM"/>
    </source>
</evidence>
<reference evidence="2 3" key="1">
    <citation type="journal article" date="2015" name="Sci. Rep.">
        <title>Genome of the facultative scuticociliatosis pathogen Pseudocohnilembus persalinus provides insight into its virulence through horizontal gene transfer.</title>
        <authorList>
            <person name="Xiong J."/>
            <person name="Wang G."/>
            <person name="Cheng J."/>
            <person name="Tian M."/>
            <person name="Pan X."/>
            <person name="Warren A."/>
            <person name="Jiang C."/>
            <person name="Yuan D."/>
            <person name="Miao W."/>
        </authorList>
    </citation>
    <scope>NUCLEOTIDE SEQUENCE [LARGE SCALE GENOMIC DNA]</scope>
    <source>
        <strain evidence="2">36N120E</strain>
    </source>
</reference>
<dbReference type="EMBL" id="LDAU01000109">
    <property type="protein sequence ID" value="KRX05377.1"/>
    <property type="molecule type" value="Genomic_DNA"/>
</dbReference>
<keyword evidence="3" id="KW-1185">Reference proteome</keyword>
<name>A0A0V0QT72_PSEPJ</name>
<sequence length="252" mass="28894">MKLFIIFALLLIFQRTTSAHSQRNLQQSQANFSFLTATTASNWNEARTCFDEVCNWDDFYQKTHEGLLLLMTKTKECDDFLANYQANLDKTSTAFPVDYLLKCIKAEPNLSTNQQYMSQCYCECGGTNCYYGNSVSVASYLACERTQCNKFQFSQNQLETIANCVSSDSKCVKTLNIYNKLYDYSSKDLSILYTDLPLKEHRECADKCFEQAGVNKNEIQCSYNCMDNTFNLSSNLMQFCFFALILLVSILI</sequence>
<keyword evidence="1" id="KW-0732">Signal</keyword>
<evidence type="ECO:0000313" key="2">
    <source>
        <dbReference type="EMBL" id="KRX05377.1"/>
    </source>
</evidence>
<dbReference type="Proteomes" id="UP000054937">
    <property type="component" value="Unassembled WGS sequence"/>
</dbReference>
<feature type="signal peptide" evidence="1">
    <location>
        <begin position="1"/>
        <end position="19"/>
    </location>
</feature>
<dbReference type="InParanoid" id="A0A0V0QT72"/>
<comment type="caution">
    <text evidence="2">The sequence shown here is derived from an EMBL/GenBank/DDBJ whole genome shotgun (WGS) entry which is preliminary data.</text>
</comment>
<protein>
    <recommendedName>
        <fullName evidence="4">Transmembrane protein</fullName>
    </recommendedName>
</protein>
<evidence type="ECO:0000313" key="3">
    <source>
        <dbReference type="Proteomes" id="UP000054937"/>
    </source>
</evidence>
<organism evidence="2 3">
    <name type="scientific">Pseudocohnilembus persalinus</name>
    <name type="common">Ciliate</name>
    <dbReference type="NCBI Taxonomy" id="266149"/>
    <lineage>
        <taxon>Eukaryota</taxon>
        <taxon>Sar</taxon>
        <taxon>Alveolata</taxon>
        <taxon>Ciliophora</taxon>
        <taxon>Intramacronucleata</taxon>
        <taxon>Oligohymenophorea</taxon>
        <taxon>Scuticociliatia</taxon>
        <taxon>Philasterida</taxon>
        <taxon>Pseudocohnilembidae</taxon>
        <taxon>Pseudocohnilembus</taxon>
    </lineage>
</organism>
<proteinExistence type="predicted"/>
<feature type="chain" id="PRO_5006867577" description="Transmembrane protein" evidence="1">
    <location>
        <begin position="20"/>
        <end position="252"/>
    </location>
</feature>
<dbReference type="AlphaFoldDB" id="A0A0V0QT72"/>
<evidence type="ECO:0000256" key="1">
    <source>
        <dbReference type="SAM" id="SignalP"/>
    </source>
</evidence>
<gene>
    <name evidence="2" type="ORF">PPERSA_00678</name>
</gene>
<accession>A0A0V0QT72</accession>